<evidence type="ECO:0000256" key="7">
    <source>
        <dbReference type="ARBA" id="ARBA00023136"/>
    </source>
</evidence>
<keyword evidence="4" id="KW-1003">Cell membrane</keyword>
<protein>
    <submittedName>
        <fullName evidence="10">ABC transporter permease subunit</fullName>
    </submittedName>
</protein>
<dbReference type="PANTHER" id="PTHR30294">
    <property type="entry name" value="MEMBRANE COMPONENT OF ABC TRANSPORTER YHHJ-RELATED"/>
    <property type="match status" value="1"/>
</dbReference>
<dbReference type="InterPro" id="IPR051449">
    <property type="entry name" value="ABC-2_transporter_component"/>
</dbReference>
<keyword evidence="5 8" id="KW-0812">Transmembrane</keyword>
<comment type="similarity">
    <text evidence="2">Belongs to the ABC-2 integral membrane protein family.</text>
</comment>
<feature type="transmembrane region" description="Helical" evidence="8">
    <location>
        <begin position="288"/>
        <end position="306"/>
    </location>
</feature>
<dbReference type="Proteomes" id="UP000468901">
    <property type="component" value="Unassembled WGS sequence"/>
</dbReference>
<organism evidence="10 11">
    <name type="scientific">Parvibaculum sedimenti</name>
    <dbReference type="NCBI Taxonomy" id="2608632"/>
    <lineage>
        <taxon>Bacteria</taxon>
        <taxon>Pseudomonadati</taxon>
        <taxon>Pseudomonadota</taxon>
        <taxon>Alphaproteobacteria</taxon>
        <taxon>Hyphomicrobiales</taxon>
        <taxon>Parvibaculaceae</taxon>
        <taxon>Parvibaculum</taxon>
    </lineage>
</organism>
<dbReference type="GO" id="GO:0140359">
    <property type="term" value="F:ABC-type transporter activity"/>
    <property type="evidence" value="ECO:0007669"/>
    <property type="project" value="InterPro"/>
</dbReference>
<feature type="transmembrane region" description="Helical" evidence="8">
    <location>
        <begin position="349"/>
        <end position="367"/>
    </location>
</feature>
<evidence type="ECO:0000256" key="5">
    <source>
        <dbReference type="ARBA" id="ARBA00022692"/>
    </source>
</evidence>
<dbReference type="Pfam" id="PF12698">
    <property type="entry name" value="ABC2_membrane_3"/>
    <property type="match status" value="1"/>
</dbReference>
<dbReference type="EMBL" id="WESC01000004">
    <property type="protein sequence ID" value="KAB7741335.1"/>
    <property type="molecule type" value="Genomic_DNA"/>
</dbReference>
<evidence type="ECO:0000313" key="11">
    <source>
        <dbReference type="Proteomes" id="UP000468901"/>
    </source>
</evidence>
<evidence type="ECO:0000256" key="3">
    <source>
        <dbReference type="ARBA" id="ARBA00022448"/>
    </source>
</evidence>
<keyword evidence="3" id="KW-0813">Transport</keyword>
<evidence type="ECO:0000256" key="4">
    <source>
        <dbReference type="ARBA" id="ARBA00022475"/>
    </source>
</evidence>
<feature type="transmembrane region" description="Helical" evidence="8">
    <location>
        <begin position="20"/>
        <end position="41"/>
    </location>
</feature>
<feature type="transmembrane region" description="Helical" evidence="8">
    <location>
        <begin position="231"/>
        <end position="251"/>
    </location>
</feature>
<evidence type="ECO:0000256" key="2">
    <source>
        <dbReference type="ARBA" id="ARBA00007783"/>
    </source>
</evidence>
<keyword evidence="7 8" id="KW-0472">Membrane</keyword>
<feature type="transmembrane region" description="Helical" evidence="8">
    <location>
        <begin position="257"/>
        <end position="281"/>
    </location>
</feature>
<comment type="subcellular location">
    <subcellularLocation>
        <location evidence="1">Cell membrane</location>
        <topology evidence="1">Multi-pass membrane protein</topology>
    </subcellularLocation>
</comment>
<name>A0A6N6VL71_9HYPH</name>
<gene>
    <name evidence="10" type="ORF">F2P47_06220</name>
</gene>
<dbReference type="Gene3D" id="3.40.1710.10">
    <property type="entry name" value="abc type-2 transporter like domain"/>
    <property type="match status" value="1"/>
</dbReference>
<dbReference type="InterPro" id="IPR047817">
    <property type="entry name" value="ABC2_TM_bact-type"/>
</dbReference>
<keyword evidence="6 8" id="KW-1133">Transmembrane helix</keyword>
<dbReference type="AlphaFoldDB" id="A0A6N6VL71"/>
<evidence type="ECO:0000259" key="9">
    <source>
        <dbReference type="PROSITE" id="PS51012"/>
    </source>
</evidence>
<evidence type="ECO:0000313" key="10">
    <source>
        <dbReference type="EMBL" id="KAB7741335.1"/>
    </source>
</evidence>
<reference evidence="10 11" key="1">
    <citation type="submission" date="2019-09" db="EMBL/GenBank/DDBJ databases">
        <title>Parvibaculum sedimenti sp. nov., isolated from sediment.</title>
        <authorList>
            <person name="Wang Y."/>
        </authorList>
    </citation>
    <scope>NUCLEOTIDE SEQUENCE [LARGE SCALE GENOMIC DNA]</scope>
    <source>
        <strain evidence="10 11">HXT-9</strain>
    </source>
</reference>
<dbReference type="InterPro" id="IPR013525">
    <property type="entry name" value="ABC2_TM"/>
</dbReference>
<dbReference type="GO" id="GO:0005886">
    <property type="term" value="C:plasma membrane"/>
    <property type="evidence" value="ECO:0007669"/>
    <property type="project" value="UniProtKB-SubCell"/>
</dbReference>
<dbReference type="PROSITE" id="PS51012">
    <property type="entry name" value="ABC_TM2"/>
    <property type="match status" value="1"/>
</dbReference>
<evidence type="ECO:0000256" key="6">
    <source>
        <dbReference type="ARBA" id="ARBA00022989"/>
    </source>
</evidence>
<evidence type="ECO:0000256" key="1">
    <source>
        <dbReference type="ARBA" id="ARBA00004651"/>
    </source>
</evidence>
<feature type="domain" description="ABC transmembrane type-2" evidence="9">
    <location>
        <begin position="144"/>
        <end position="370"/>
    </location>
</feature>
<dbReference type="PANTHER" id="PTHR30294:SF47">
    <property type="entry name" value="INNER MEMBRANE TRANSPORT PERMEASE YHHJ"/>
    <property type="match status" value="1"/>
</dbReference>
<dbReference type="RefSeq" id="WP_152215322.1">
    <property type="nucleotide sequence ID" value="NZ_JBAQYD010000343.1"/>
</dbReference>
<proteinExistence type="inferred from homology"/>
<comment type="caution">
    <text evidence="10">The sequence shown here is derived from an EMBL/GenBank/DDBJ whole genome shotgun (WGS) entry which is preliminary data.</text>
</comment>
<keyword evidence="11" id="KW-1185">Reference proteome</keyword>
<sequence>MQRFIRNVGRLTYKELRSFLADPILLVLVAFIFTFAIYSTATGARTEVSNAAVAVVDEDHSELSRQIRLALLPPLFKEAVTVTPAEASRGMDENKFVFLIEIPSGFERDLLAGRGPTIALNVDATAMSLAGSGAVDIQNIITEEVQKRVAHTELATSQPINVVLHRLFNPNSESMWFGAVMEVINNVTMLSILLAGAALIREREHGTIEHLLVMPVTAVEIMLAKIAANGLVILVASISSLVFVVHLFLGVPIAGSLVLYASGIASYLVAVTSLGLLLATWANSMPQFALLSMPVLIVLELLSGSATPLESMPVWLQTVMQFAPSTHFVSFSQDVLYRGAGFQIVWPDMLWLVGISIFYFSLSLVRFRHAIAT</sequence>
<accession>A0A6N6VL71</accession>
<evidence type="ECO:0000256" key="8">
    <source>
        <dbReference type="SAM" id="Phobius"/>
    </source>
</evidence>
<feature type="transmembrane region" description="Helical" evidence="8">
    <location>
        <begin position="175"/>
        <end position="200"/>
    </location>
</feature>